<sequence>MAADSHQLHFILFPFMAQGHMIPMMDIARLLAHHGMIVTVITTPLNAQRFKPIISRDVESGLVIQFIELQFPGEEAGLPKDCENIDMLPSLGSGNEFFLSTYRLLEPVQRLLEELNPRPSCIISDMCLPYTSQVARKLGVPRLGFNGLCCFSQLCMHCIRSSRILESKKSENEYFVVPGLPDAIELTKDQLPGAMLHDIDKFHEQIAVAEEVTYGVIINSFEELEAAYAQEFKKVKRDKVWFIGPVSLFNKNNSDKVQRGNKSSIEESECFSWLDSQQPTSVIYVCFGSLCNLITSQLIELGSGLEASNRNFIWVLRGGGKSKEIEDWIVEDGFEGRTKGRGLIIRGWAPQVAILQHPAIGGFLTHCGWNSTLEGICAGAPMVTWPLFGDQFFNERLVVDVLKIGVKVGTEATVTWGMEKKVGILVKREAVTRAIERLMEEGEEGEERRKRAKEFSIKARAAMEEDGSSYLNMKLLIQDIMMQQKANVE</sequence>
<dbReference type="EC" id="2.4.1.-" evidence="7"/>
<dbReference type="CDD" id="cd03784">
    <property type="entry name" value="GT1_Gtf-like"/>
    <property type="match status" value="1"/>
</dbReference>
<comment type="pathway">
    <text evidence="1">Pigment biosynthesis; anthocyanin biosynthesis.</text>
</comment>
<dbReference type="PANTHER" id="PTHR48047">
    <property type="entry name" value="GLYCOSYLTRANSFERASE"/>
    <property type="match status" value="1"/>
</dbReference>
<dbReference type="SUPFAM" id="SSF53756">
    <property type="entry name" value="UDP-Glycosyltransferase/glycogen phosphorylase"/>
    <property type="match status" value="1"/>
</dbReference>
<comment type="catalytic activity">
    <reaction evidence="5">
        <text>an anthocyanidin + UDP-alpha-D-glucose + H(+) = an anthocyanidin 3-O-beta-D-glucoside + UDP</text>
        <dbReference type="Rhea" id="RHEA:20093"/>
        <dbReference type="ChEBI" id="CHEBI:15378"/>
        <dbReference type="ChEBI" id="CHEBI:16307"/>
        <dbReference type="ChEBI" id="CHEBI:58223"/>
        <dbReference type="ChEBI" id="CHEBI:58885"/>
        <dbReference type="ChEBI" id="CHEBI:143576"/>
        <dbReference type="EC" id="2.4.1.115"/>
    </reaction>
</comment>
<dbReference type="Gene3D" id="3.40.50.2000">
    <property type="entry name" value="Glycogen Phosphorylase B"/>
    <property type="match status" value="2"/>
</dbReference>
<dbReference type="FunFam" id="3.40.50.2000:FF:000047">
    <property type="entry name" value="Glycosyltransferase"/>
    <property type="match status" value="1"/>
</dbReference>
<gene>
    <name evidence="9" type="ORF">MANES_S049300</name>
</gene>
<dbReference type="Gramene" id="Manes.09G049630.1.v8.1">
    <property type="protein sequence ID" value="Manes.09G049630.1.v8.1.CDS.1"/>
    <property type="gene ID" value="Manes.09G049630.v8.1"/>
</dbReference>
<evidence type="ECO:0000313" key="9">
    <source>
        <dbReference type="EMBL" id="OAY21876.1"/>
    </source>
</evidence>
<evidence type="ECO:0000256" key="7">
    <source>
        <dbReference type="RuleBase" id="RU362057"/>
    </source>
</evidence>
<comment type="similarity">
    <text evidence="2 6">Belongs to the UDP-glycosyltransferase family.</text>
</comment>
<organism evidence="9">
    <name type="scientific">Manihot esculenta</name>
    <name type="common">Cassava</name>
    <name type="synonym">Jatropha manihot</name>
    <dbReference type="NCBI Taxonomy" id="3983"/>
    <lineage>
        <taxon>Eukaryota</taxon>
        <taxon>Viridiplantae</taxon>
        <taxon>Streptophyta</taxon>
        <taxon>Embryophyta</taxon>
        <taxon>Tracheophyta</taxon>
        <taxon>Spermatophyta</taxon>
        <taxon>Magnoliopsida</taxon>
        <taxon>eudicotyledons</taxon>
        <taxon>Gunneridae</taxon>
        <taxon>Pentapetalae</taxon>
        <taxon>rosids</taxon>
        <taxon>fabids</taxon>
        <taxon>Malpighiales</taxon>
        <taxon>Euphorbiaceae</taxon>
        <taxon>Crotonoideae</taxon>
        <taxon>Manihoteae</taxon>
        <taxon>Manihot</taxon>
    </lineage>
</organism>
<name>A0A199UB81_MANES</name>
<evidence type="ECO:0000256" key="3">
    <source>
        <dbReference type="ARBA" id="ARBA00022676"/>
    </source>
</evidence>
<dbReference type="AlphaFoldDB" id="A0A199UB81"/>
<dbReference type="PROSITE" id="PS00375">
    <property type="entry name" value="UDPGT"/>
    <property type="match status" value="1"/>
</dbReference>
<evidence type="ECO:0000256" key="4">
    <source>
        <dbReference type="ARBA" id="ARBA00022679"/>
    </source>
</evidence>
<keyword evidence="3 6" id="KW-0328">Glycosyltransferase</keyword>
<accession>A0A199UB81</accession>
<protein>
    <recommendedName>
        <fullName evidence="7">Glycosyltransferase</fullName>
        <ecNumber evidence="7">2.4.1.-</ecNumber>
    </recommendedName>
</protein>
<dbReference type="EMBL" id="KV450606">
    <property type="protein sequence ID" value="OAY21876.1"/>
    <property type="molecule type" value="Genomic_DNA"/>
</dbReference>
<evidence type="ECO:0000256" key="2">
    <source>
        <dbReference type="ARBA" id="ARBA00009995"/>
    </source>
</evidence>
<evidence type="ECO:0000256" key="6">
    <source>
        <dbReference type="RuleBase" id="RU003718"/>
    </source>
</evidence>
<dbReference type="InterPro" id="IPR058980">
    <property type="entry name" value="Glyco_transf_N"/>
</dbReference>
<dbReference type="GO" id="GO:0009718">
    <property type="term" value="P:anthocyanin-containing compound biosynthetic process"/>
    <property type="evidence" value="ECO:0007669"/>
    <property type="project" value="UniProtKB-UniPathway"/>
</dbReference>
<dbReference type="FunFam" id="3.40.50.2000:FF:000071">
    <property type="entry name" value="Glycosyltransferase"/>
    <property type="match status" value="1"/>
</dbReference>
<dbReference type="GO" id="GO:0047213">
    <property type="term" value="F:anthocyanidin 3-O-glucosyltransferase activity"/>
    <property type="evidence" value="ECO:0007669"/>
    <property type="project" value="UniProtKB-EC"/>
</dbReference>
<dbReference type="UniPathway" id="UPA00009"/>
<dbReference type="OrthoDB" id="5835829at2759"/>
<feature type="domain" description="Glycosyltransferase N-terminal" evidence="8">
    <location>
        <begin position="10"/>
        <end position="246"/>
    </location>
</feature>
<proteinExistence type="inferred from homology"/>
<dbReference type="Pfam" id="PF00201">
    <property type="entry name" value="UDPGT"/>
    <property type="match status" value="1"/>
</dbReference>
<evidence type="ECO:0000256" key="5">
    <source>
        <dbReference type="ARBA" id="ARBA00047606"/>
    </source>
</evidence>
<evidence type="ECO:0000256" key="1">
    <source>
        <dbReference type="ARBA" id="ARBA00004935"/>
    </source>
</evidence>
<evidence type="ECO:0000259" key="8">
    <source>
        <dbReference type="Pfam" id="PF26168"/>
    </source>
</evidence>
<reference evidence="9" key="1">
    <citation type="submission" date="2016-02" db="EMBL/GenBank/DDBJ databases">
        <title>WGS assembly of Manihot esculenta.</title>
        <authorList>
            <person name="Bredeson J.V."/>
            <person name="Prochnik S.E."/>
            <person name="Lyons J.B."/>
            <person name="Schmutz J."/>
            <person name="Grimwood J."/>
            <person name="Vrebalov J."/>
            <person name="Bart R.S."/>
            <person name="Amuge T."/>
            <person name="Ferguson M.E."/>
            <person name="Green R."/>
            <person name="Putnam N."/>
            <person name="Stites J."/>
            <person name="Rounsley S."/>
            <person name="Rokhsar D.S."/>
        </authorList>
    </citation>
    <scope>NUCLEOTIDE SEQUENCE [LARGE SCALE GENOMIC DNA]</scope>
    <source>
        <tissue evidence="9">Leaf</tissue>
    </source>
</reference>
<dbReference type="OMA" id="CMHILRK"/>
<keyword evidence="4 6" id="KW-0808">Transferase</keyword>
<dbReference type="Pfam" id="PF26168">
    <property type="entry name" value="Glyco_transf_N"/>
    <property type="match status" value="1"/>
</dbReference>
<dbReference type="InterPro" id="IPR035595">
    <property type="entry name" value="UDP_glycos_trans_CS"/>
</dbReference>
<dbReference type="InterPro" id="IPR002213">
    <property type="entry name" value="UDP_glucos_trans"/>
</dbReference>
<dbReference type="PANTHER" id="PTHR48047:SF241">
    <property type="entry name" value="GLYCOSYLTRANSFERASE"/>
    <property type="match status" value="1"/>
</dbReference>